<dbReference type="EMBL" id="SZYD01000003">
    <property type="protein sequence ID" value="KAD6794524.1"/>
    <property type="molecule type" value="Genomic_DNA"/>
</dbReference>
<dbReference type="GO" id="GO:0009535">
    <property type="term" value="C:chloroplast thylakoid membrane"/>
    <property type="evidence" value="ECO:0007669"/>
    <property type="project" value="TreeGrafter"/>
</dbReference>
<evidence type="ECO:0000256" key="2">
    <source>
        <dbReference type="SAM" id="Phobius"/>
    </source>
</evidence>
<accession>A0A5N6PKW3</accession>
<sequence>MFHSPPHLLSSYPAVVLLLPRFPANPNFHFLGTYRKPPSPLLRNFPIRPLAPLLAQLSDSPLQEDGPVELPFSPPSFISTDDDPTTLQVATSLLLTGAISVFLFRSLRRRAKRAKELKFRSTGAKKSLKEEALESLKAMTPVEENAPPSALQALLGGLSAGVIALILYKFTTTIEASLNRQTISDNFSVRQITITIRTIINGLCYLATFVFGINSVGLILYSGQLGLNSITGDSSSDKIQKQDETQLNSSGSEINIKDEDQDSNMRGGRKRTGEAKEAEGLTSDTQKRTAKSERQDICRRAHMLKLFLVRRRRRPEVDRRRRRPESCWRRMAKQTPPMESSRREEKDGVEIGGWRRRGSPETNRQGGGGGVSLS</sequence>
<dbReference type="Pfam" id="PF11282">
    <property type="entry name" value="DUF3082"/>
    <property type="match status" value="1"/>
</dbReference>
<proteinExistence type="predicted"/>
<dbReference type="PANTHER" id="PTHR35733">
    <property type="entry name" value="OS02G0307800 PROTEIN"/>
    <property type="match status" value="1"/>
</dbReference>
<evidence type="ECO:0000256" key="1">
    <source>
        <dbReference type="SAM" id="MobiDB-lite"/>
    </source>
</evidence>
<feature type="region of interest" description="Disordered" evidence="1">
    <location>
        <begin position="232"/>
        <end position="295"/>
    </location>
</feature>
<dbReference type="OrthoDB" id="5296at2759"/>
<protein>
    <recommendedName>
        <fullName evidence="5">DUF3082 domain-containing protein</fullName>
    </recommendedName>
</protein>
<evidence type="ECO:0000313" key="3">
    <source>
        <dbReference type="EMBL" id="KAD6794524.1"/>
    </source>
</evidence>
<organism evidence="3 4">
    <name type="scientific">Mikania micrantha</name>
    <name type="common">bitter vine</name>
    <dbReference type="NCBI Taxonomy" id="192012"/>
    <lineage>
        <taxon>Eukaryota</taxon>
        <taxon>Viridiplantae</taxon>
        <taxon>Streptophyta</taxon>
        <taxon>Embryophyta</taxon>
        <taxon>Tracheophyta</taxon>
        <taxon>Spermatophyta</taxon>
        <taxon>Magnoliopsida</taxon>
        <taxon>eudicotyledons</taxon>
        <taxon>Gunneridae</taxon>
        <taxon>Pentapetalae</taxon>
        <taxon>asterids</taxon>
        <taxon>campanulids</taxon>
        <taxon>Asterales</taxon>
        <taxon>Asteraceae</taxon>
        <taxon>Asteroideae</taxon>
        <taxon>Heliantheae alliance</taxon>
        <taxon>Eupatorieae</taxon>
        <taxon>Mikania</taxon>
    </lineage>
</organism>
<evidence type="ECO:0000313" key="4">
    <source>
        <dbReference type="Proteomes" id="UP000326396"/>
    </source>
</evidence>
<feature type="compositionally biased region" description="Basic and acidic residues" evidence="1">
    <location>
        <begin position="235"/>
        <end position="244"/>
    </location>
</feature>
<dbReference type="AlphaFoldDB" id="A0A5N6PKW3"/>
<feature type="compositionally biased region" description="Basic and acidic residues" evidence="1">
    <location>
        <begin position="271"/>
        <end position="295"/>
    </location>
</feature>
<feature type="compositionally biased region" description="Gly residues" evidence="1">
    <location>
        <begin position="365"/>
        <end position="374"/>
    </location>
</feature>
<feature type="transmembrane region" description="Helical" evidence="2">
    <location>
        <begin position="199"/>
        <end position="221"/>
    </location>
</feature>
<feature type="compositionally biased region" description="Basic and acidic residues" evidence="1">
    <location>
        <begin position="315"/>
        <end position="328"/>
    </location>
</feature>
<keyword evidence="2" id="KW-0812">Transmembrane</keyword>
<keyword evidence="4" id="KW-1185">Reference proteome</keyword>
<name>A0A5N6PKW3_9ASTR</name>
<dbReference type="PANTHER" id="PTHR35733:SF1">
    <property type="entry name" value="OS02G0307800 PROTEIN"/>
    <property type="match status" value="1"/>
</dbReference>
<evidence type="ECO:0008006" key="5">
    <source>
        <dbReference type="Google" id="ProtNLM"/>
    </source>
</evidence>
<comment type="caution">
    <text evidence="3">The sequence shown here is derived from an EMBL/GenBank/DDBJ whole genome shotgun (WGS) entry which is preliminary data.</text>
</comment>
<dbReference type="InterPro" id="IPR021434">
    <property type="entry name" value="DUF3082"/>
</dbReference>
<keyword evidence="2" id="KW-1133">Transmembrane helix</keyword>
<keyword evidence="2" id="KW-0472">Membrane</keyword>
<dbReference type="Proteomes" id="UP000326396">
    <property type="component" value="Linkage Group LG11"/>
</dbReference>
<feature type="region of interest" description="Disordered" evidence="1">
    <location>
        <begin position="314"/>
        <end position="374"/>
    </location>
</feature>
<feature type="compositionally biased region" description="Basic and acidic residues" evidence="1">
    <location>
        <begin position="340"/>
        <end position="349"/>
    </location>
</feature>
<gene>
    <name evidence="3" type="ORF">E3N88_05420</name>
</gene>
<feature type="transmembrane region" description="Helical" evidence="2">
    <location>
        <begin position="85"/>
        <end position="104"/>
    </location>
</feature>
<reference evidence="3 4" key="1">
    <citation type="submission" date="2019-05" db="EMBL/GenBank/DDBJ databases">
        <title>Mikania micrantha, genome provides insights into the molecular mechanism of rapid growth.</title>
        <authorList>
            <person name="Liu B."/>
        </authorList>
    </citation>
    <scope>NUCLEOTIDE SEQUENCE [LARGE SCALE GENOMIC DNA]</scope>
    <source>
        <strain evidence="3">NLD-2019</strain>
        <tissue evidence="3">Leaf</tissue>
    </source>
</reference>